<name>A0A4V1C5N6_PYROR</name>
<evidence type="ECO:0000259" key="1">
    <source>
        <dbReference type="Pfam" id="PF04179"/>
    </source>
</evidence>
<evidence type="ECO:0000259" key="2">
    <source>
        <dbReference type="Pfam" id="PF17184"/>
    </source>
</evidence>
<feature type="domain" description="Rit1 N-terminal" evidence="2">
    <location>
        <begin position="26"/>
        <end position="308"/>
    </location>
</feature>
<dbReference type="PANTHER" id="PTHR31811:SF0">
    <property type="entry name" value="TRNA A64-2'-O-RIBOSYLPHOSPHATE TRANSFERASE"/>
    <property type="match status" value="1"/>
</dbReference>
<protein>
    <recommendedName>
        <fullName evidence="5">Initiator tRNA phosphoribosyl transferase</fullName>
    </recommendedName>
</protein>
<gene>
    <name evidence="3" type="ORF">PoMZ_01934</name>
</gene>
<dbReference type="InterPro" id="IPR033421">
    <property type="entry name" value="Rit1_DUSP-like"/>
</dbReference>
<dbReference type="Gene3D" id="3.90.190.10">
    <property type="entry name" value="Protein tyrosine phosphatase superfamily"/>
    <property type="match status" value="1"/>
</dbReference>
<dbReference type="Pfam" id="PF17184">
    <property type="entry name" value="Rit1_C"/>
    <property type="match status" value="1"/>
</dbReference>
<dbReference type="GO" id="GO:0005737">
    <property type="term" value="C:cytoplasm"/>
    <property type="evidence" value="ECO:0007669"/>
    <property type="project" value="TreeGrafter"/>
</dbReference>
<accession>A0A4V1C5N6</accession>
<dbReference type="EMBL" id="CP034205">
    <property type="protein sequence ID" value="QBZ57015.1"/>
    <property type="molecule type" value="Genomic_DNA"/>
</dbReference>
<dbReference type="Proteomes" id="UP000294847">
    <property type="component" value="Chromosome 2"/>
</dbReference>
<dbReference type="InterPro" id="IPR033449">
    <property type="entry name" value="Rit1_N"/>
</dbReference>
<dbReference type="Pfam" id="PF04179">
    <property type="entry name" value="Init_tRNA_PT"/>
    <property type="match status" value="1"/>
</dbReference>
<evidence type="ECO:0000313" key="3">
    <source>
        <dbReference type="EMBL" id="QBZ57015.1"/>
    </source>
</evidence>
<evidence type="ECO:0008006" key="5">
    <source>
        <dbReference type="Google" id="ProtNLM"/>
    </source>
</evidence>
<dbReference type="PANTHER" id="PTHR31811">
    <property type="entry name" value="TRNA A64-2'-O-RIBOSYLPHOSPHATE TRANSFERASE"/>
    <property type="match status" value="1"/>
</dbReference>
<dbReference type="InterPro" id="IPR029021">
    <property type="entry name" value="Prot-tyrosine_phosphatase-like"/>
</dbReference>
<dbReference type="AlphaFoldDB" id="A0A4V1C5N6"/>
<reference evidence="3 4" key="1">
    <citation type="journal article" date="2019" name="Mol. Biol. Evol.">
        <title>Blast fungal genomes show frequent chromosomal changes, gene gains and losses, and effector gene turnover.</title>
        <authorList>
            <person name="Gomez Luciano L.B."/>
            <person name="Jason Tsai I."/>
            <person name="Chuma I."/>
            <person name="Tosa Y."/>
            <person name="Chen Y.H."/>
            <person name="Li J.Y."/>
            <person name="Li M.Y."/>
            <person name="Jade Lu M.Y."/>
            <person name="Nakayashiki H."/>
            <person name="Li W.H."/>
        </authorList>
    </citation>
    <scope>NUCLEOTIDE SEQUENCE [LARGE SCALE GENOMIC DNA]</scope>
    <source>
        <strain evidence="3">MZ5-1-6</strain>
    </source>
</reference>
<feature type="domain" description="Rit1 DUSP-like" evidence="1">
    <location>
        <begin position="373"/>
        <end position="492"/>
    </location>
</feature>
<evidence type="ECO:0000313" key="4">
    <source>
        <dbReference type="Proteomes" id="UP000294847"/>
    </source>
</evidence>
<organism evidence="3 4">
    <name type="scientific">Pyricularia oryzae</name>
    <name type="common">Rice blast fungus</name>
    <name type="synonym">Magnaporthe oryzae</name>
    <dbReference type="NCBI Taxonomy" id="318829"/>
    <lineage>
        <taxon>Eukaryota</taxon>
        <taxon>Fungi</taxon>
        <taxon>Dikarya</taxon>
        <taxon>Ascomycota</taxon>
        <taxon>Pezizomycotina</taxon>
        <taxon>Sordariomycetes</taxon>
        <taxon>Sordariomycetidae</taxon>
        <taxon>Magnaporthales</taxon>
        <taxon>Pyriculariaceae</taxon>
        <taxon>Pyricularia</taxon>
    </lineage>
</organism>
<dbReference type="InterPro" id="IPR007306">
    <property type="entry name" value="Rit1"/>
</dbReference>
<proteinExistence type="predicted"/>
<sequence length="497" mass="53959">MANLSEKDLIFSEQANHNFSRILGALKRSNLSIENRLRSIRDDADFVASVHAAYATGPNSRRPLVANERCGSWYVPPGSKGGSAYFKSTDGHQGQWRFSTRRLNLHLLPLIGEHDGCIIVDSTRRGKRIPDALSKTIPIWCCVVNRVLFPNLPAHAHDVFVPPYAVSDSERAQMLSRIPEHVASFQRLDPDLASLRNQIRKPLRPMWVIQPESGAATAELPGFDNDDSNDGQATPATVIFEDFHPVICCTSSRRVVGTEMSESGYIQGAGDDTENWAHGLTPPVFWAHADRLLSTPEADLPDLIRSLVAESAAGSAQAGTAAAQELTSFLAVAALPLPSTTTEQAGTASPTAVVQLSPVVTKPETWHKSPTLINVGIGKGKLASRNLRQALPAICSFVREAALKQQQQKKTAEGTKILVACESGKDVSVGVALALACRCLDEDGNVLPADQAQVERRPVTKDFIRVRLGRIMTAMPEANPSRATLQSVNSFLMDWRG</sequence>
<dbReference type="PIRSF" id="PIRSF007747">
    <property type="entry name" value="Ribosyl_Ptfrase"/>
    <property type="match status" value="1"/>
</dbReference>
<dbReference type="GO" id="GO:0019988">
    <property type="term" value="P:charged-tRNA amino acid modification"/>
    <property type="evidence" value="ECO:0007669"/>
    <property type="project" value="InterPro"/>
</dbReference>
<dbReference type="GO" id="GO:0043399">
    <property type="term" value="F:tRNA adenosine(64)-2'-O-ribosylphosphate transferase activity"/>
    <property type="evidence" value="ECO:0007669"/>
    <property type="project" value="InterPro"/>
</dbReference>